<comment type="subunit">
    <text evidence="14">Component of the uniplex complex. Interacts (via the transmembrane region) with MCU (via the first transmembrane region); the interaction is direct.</text>
</comment>
<evidence type="ECO:0000256" key="7">
    <source>
        <dbReference type="ARBA" id="ARBA00022792"/>
    </source>
</evidence>
<evidence type="ECO:0000256" key="13">
    <source>
        <dbReference type="ARBA" id="ARBA00023136"/>
    </source>
</evidence>
<keyword evidence="12 14" id="KW-0496">Mitochondrion</keyword>
<comment type="subcellular location">
    <subcellularLocation>
        <location evidence="1 14">Mitochondrion inner membrane</location>
        <topology evidence="1 14">Single-pass membrane protein</topology>
    </subcellularLocation>
</comment>
<evidence type="ECO:0000256" key="3">
    <source>
        <dbReference type="ARBA" id="ARBA00022180"/>
    </source>
</evidence>
<keyword evidence="5 14" id="KW-0109">Calcium transport</keyword>
<keyword evidence="8 14" id="KW-0106">Calcium</keyword>
<organism evidence="15 16">
    <name type="scientific">Ridgeia piscesae</name>
    <name type="common">Tubeworm</name>
    <dbReference type="NCBI Taxonomy" id="27915"/>
    <lineage>
        <taxon>Eukaryota</taxon>
        <taxon>Metazoa</taxon>
        <taxon>Spiralia</taxon>
        <taxon>Lophotrochozoa</taxon>
        <taxon>Annelida</taxon>
        <taxon>Polychaeta</taxon>
        <taxon>Sedentaria</taxon>
        <taxon>Canalipalpata</taxon>
        <taxon>Sabellida</taxon>
        <taxon>Siboglinidae</taxon>
        <taxon>Ridgeia</taxon>
    </lineage>
</organism>
<evidence type="ECO:0000256" key="1">
    <source>
        <dbReference type="ARBA" id="ARBA00004434"/>
    </source>
</evidence>
<reference evidence="15" key="1">
    <citation type="journal article" date="2023" name="Mol. Biol. Evol.">
        <title>Third-Generation Sequencing Reveals the Adaptive Role of the Epigenome in Three Deep-Sea Polychaetes.</title>
        <authorList>
            <person name="Perez M."/>
            <person name="Aroh O."/>
            <person name="Sun Y."/>
            <person name="Lan Y."/>
            <person name="Juniper S.K."/>
            <person name="Young C.R."/>
            <person name="Angers B."/>
            <person name="Qian P.Y."/>
        </authorList>
    </citation>
    <scope>NUCLEOTIDE SEQUENCE</scope>
    <source>
        <strain evidence="15">R07B-5</strain>
    </source>
</reference>
<dbReference type="Pfam" id="PF10161">
    <property type="entry name" value="DDDD"/>
    <property type="match status" value="1"/>
</dbReference>
<evidence type="ECO:0000256" key="8">
    <source>
        <dbReference type="ARBA" id="ARBA00022837"/>
    </source>
</evidence>
<dbReference type="GO" id="GO:0036444">
    <property type="term" value="P:calcium import into the mitochondrion"/>
    <property type="evidence" value="ECO:0007669"/>
    <property type="project" value="UniProtKB-UniRule"/>
</dbReference>
<evidence type="ECO:0000256" key="11">
    <source>
        <dbReference type="ARBA" id="ARBA00023065"/>
    </source>
</evidence>
<dbReference type="GO" id="GO:1990246">
    <property type="term" value="C:uniplex complex"/>
    <property type="evidence" value="ECO:0007669"/>
    <property type="project" value="UniProtKB-UniRule"/>
</dbReference>
<dbReference type="Proteomes" id="UP001209878">
    <property type="component" value="Unassembled WGS sequence"/>
</dbReference>
<proteinExistence type="inferred from homology"/>
<keyword evidence="16" id="KW-1185">Reference proteome</keyword>
<evidence type="ECO:0000256" key="12">
    <source>
        <dbReference type="ARBA" id="ARBA00023128"/>
    </source>
</evidence>
<evidence type="ECO:0000256" key="2">
    <source>
        <dbReference type="ARBA" id="ARBA00008958"/>
    </source>
</evidence>
<keyword evidence="7 14" id="KW-0999">Mitochondrion inner membrane</keyword>
<dbReference type="EMBL" id="JAODUO010000178">
    <property type="protein sequence ID" value="KAK2187119.1"/>
    <property type="molecule type" value="Genomic_DNA"/>
</dbReference>
<comment type="caution">
    <text evidence="15">The sequence shown here is derived from an EMBL/GenBank/DDBJ whole genome shotgun (WGS) entry which is preliminary data.</text>
</comment>
<comment type="similarity">
    <text evidence="2 14">Belongs to the SMDT1/EMRE family.</text>
</comment>
<keyword evidence="6 14" id="KW-0812">Transmembrane</keyword>
<dbReference type="PANTHER" id="PTHR33904:SF1">
    <property type="entry name" value="ESSENTIAL MCU REGULATOR, MITOCHONDRIAL"/>
    <property type="match status" value="1"/>
</dbReference>
<evidence type="ECO:0000256" key="14">
    <source>
        <dbReference type="RuleBase" id="RU369077"/>
    </source>
</evidence>
<evidence type="ECO:0000256" key="5">
    <source>
        <dbReference type="ARBA" id="ARBA00022568"/>
    </source>
</evidence>
<keyword evidence="11 14" id="KW-0406">Ion transport</keyword>
<accession>A0AAD9P2Z8</accession>
<keyword evidence="4 14" id="KW-0813">Transport</keyword>
<comment type="function">
    <text evidence="14">Essential regulatory subunit of the mitochondrial calcium uniporter complex (uniplex), a complex that mediates calcium uptake into mitochondria.</text>
</comment>
<gene>
    <name evidence="15" type="ORF">NP493_179g05018</name>
</gene>
<evidence type="ECO:0000256" key="10">
    <source>
        <dbReference type="ARBA" id="ARBA00022989"/>
    </source>
</evidence>
<dbReference type="PANTHER" id="PTHR33904">
    <property type="entry name" value="ESSENTIAL MCU REGULATOR, MITOCHONDRIAL"/>
    <property type="match status" value="1"/>
</dbReference>
<dbReference type="InterPro" id="IPR018782">
    <property type="entry name" value="MCU_reg"/>
</dbReference>
<keyword evidence="9 14" id="KW-0809">Transit peptide</keyword>
<evidence type="ECO:0000256" key="4">
    <source>
        <dbReference type="ARBA" id="ARBA00022448"/>
    </source>
</evidence>
<evidence type="ECO:0000256" key="9">
    <source>
        <dbReference type="ARBA" id="ARBA00022946"/>
    </source>
</evidence>
<feature type="transmembrane region" description="Helical" evidence="14">
    <location>
        <begin position="56"/>
        <end position="74"/>
    </location>
</feature>
<dbReference type="AlphaFoldDB" id="A0AAD9P2Z8"/>
<sequence>MAARLLGVTFGRSVKTGVCFTCAKSNIANVCKRQFRYEAYAENGAILEKPVQMRLAMVKVMLVVVPFLTVGATISKNAAAWLEENDIFVPDDDEDD</sequence>
<keyword evidence="10 14" id="KW-1133">Transmembrane helix</keyword>
<protein>
    <recommendedName>
        <fullName evidence="3 14">Essential MCU regulator, mitochondrial</fullName>
    </recommendedName>
    <alternativeName>
        <fullName evidence="14">Single-pass membrane protein with aspartate-rich tail 1, mitochondrial</fullName>
    </alternativeName>
</protein>
<evidence type="ECO:0000313" key="15">
    <source>
        <dbReference type="EMBL" id="KAK2187119.1"/>
    </source>
</evidence>
<evidence type="ECO:0000313" key="16">
    <source>
        <dbReference type="Proteomes" id="UP001209878"/>
    </source>
</evidence>
<name>A0AAD9P2Z8_RIDPI</name>
<dbReference type="GO" id="GO:0051560">
    <property type="term" value="P:mitochondrial calcium ion homeostasis"/>
    <property type="evidence" value="ECO:0007669"/>
    <property type="project" value="UniProtKB-UniRule"/>
</dbReference>
<keyword evidence="13 14" id="KW-0472">Membrane</keyword>
<evidence type="ECO:0000256" key="6">
    <source>
        <dbReference type="ARBA" id="ARBA00022692"/>
    </source>
</evidence>